<dbReference type="GO" id="GO:0000978">
    <property type="term" value="F:RNA polymerase II cis-regulatory region sequence-specific DNA binding"/>
    <property type="evidence" value="ECO:0007669"/>
    <property type="project" value="InterPro"/>
</dbReference>
<dbReference type="AlphaFoldDB" id="A0A9Q1C1F6"/>
<feature type="coiled-coil region" evidence="6">
    <location>
        <begin position="682"/>
        <end position="723"/>
    </location>
</feature>
<dbReference type="InterPro" id="IPR004826">
    <property type="entry name" value="bZIP_Maf"/>
</dbReference>
<feature type="compositionally biased region" description="Low complexity" evidence="7">
    <location>
        <begin position="561"/>
        <end position="575"/>
    </location>
</feature>
<gene>
    <name evidence="10" type="ORF">HOLleu_20483</name>
</gene>
<accession>A0A9Q1C1F6</accession>
<evidence type="ECO:0000256" key="3">
    <source>
        <dbReference type="ARBA" id="ARBA00023159"/>
    </source>
</evidence>
<keyword evidence="1" id="KW-0805">Transcription regulation</keyword>
<feature type="domain" description="BZIP" evidence="9">
    <location>
        <begin position="657"/>
        <end position="720"/>
    </location>
</feature>
<proteinExistence type="predicted"/>
<dbReference type="EMBL" id="JAIZAY010000009">
    <property type="protein sequence ID" value="KAJ8036488.1"/>
    <property type="molecule type" value="Genomic_DNA"/>
</dbReference>
<keyword evidence="6" id="KW-0175">Coiled coil</keyword>
<reference evidence="10" key="1">
    <citation type="submission" date="2021-10" db="EMBL/GenBank/DDBJ databases">
        <title>Tropical sea cucumber genome reveals ecological adaptation and Cuvierian tubules defense mechanism.</title>
        <authorList>
            <person name="Chen T."/>
        </authorList>
    </citation>
    <scope>NUCLEOTIDE SEQUENCE</scope>
    <source>
        <strain evidence="10">Nanhai2018</strain>
        <tissue evidence="10">Muscle</tissue>
    </source>
</reference>
<evidence type="ECO:0000256" key="8">
    <source>
        <dbReference type="SAM" id="SignalP"/>
    </source>
</evidence>
<keyword evidence="11" id="KW-1185">Reference proteome</keyword>
<dbReference type="InterPro" id="IPR046347">
    <property type="entry name" value="bZIP_sf"/>
</dbReference>
<evidence type="ECO:0000256" key="2">
    <source>
        <dbReference type="ARBA" id="ARBA00023125"/>
    </source>
</evidence>
<sequence length="775" mass="86382">MFNKQFFRESLLPLSVLVALLRLQWDPVSQQHRVEIQGIQDIILGESAALTETQFHSWHSTYENEHVHIHPKSIDSGVYSRSIFSELHTLNDRNRFLNLIPSGLEITTLLLDQEDLHPRRNLDIPSASHSETAAEIDSNSLQTENNSDINFNENGDMNNNNMEVDGAIASPDSGFSEYQDISQEDMDLIEALWRQDIDMGVTRADTFLGKTELELEKPKSVDSSDKLPHNDWQYRIDSETGEHLPIAPQEQTPELVPVVSNQASPVPDGSLSFEDCLSLLDGFNPETDLPNSRPVPQLVDAVEIEQRWQDLASISELQLTPTVPGESSNGTSQNDLQNATWSSSLITDELDVFAYNATTNGNVNLQNATSPQLSLFNNISQPMSDNQLLTVDTGDNQIFSATNDTLMNTSTDLFSPINRLSNMSISAVPSPASSDNSSVNLTMLMMEQQTLEMPSTPESSVIISPTPQNNSLLLELLNSRDGMADNNEMDSDMQELDNMLDVLEAIDGEDGTPMDLLSEDGSFSGGDSDDSVEGATGFNRDTFKGELKKGYNRGGSSPCHSETGSTSSFDSSQHTDSIHHNHSYASSSEAGSQKNFRSSNSSKNSSSEDDFNRPTRDEKRAKELNIPIPIDKIINLPVDNFNDLLKKYDFNSEQIQLIRDIRRRGKNKVAAQNCRKRKISAIQQVEGTVGSMQNEHDKLLKERDKVKEELAEMRERFDELYAQVFQNMRDRNGDRVDPNQYRLEIMEDGSVILVPRNGTSASGSEHTTDKRFSSS</sequence>
<dbReference type="SMART" id="SM00338">
    <property type="entry name" value="BRLZ"/>
    <property type="match status" value="1"/>
</dbReference>
<dbReference type="Proteomes" id="UP001152320">
    <property type="component" value="Chromosome 9"/>
</dbReference>
<dbReference type="InterPro" id="IPR047167">
    <property type="entry name" value="NFE2-like"/>
</dbReference>
<dbReference type="SUPFAM" id="SSF57959">
    <property type="entry name" value="Leucine zipper domain"/>
    <property type="match status" value="1"/>
</dbReference>
<feature type="region of interest" description="Disordered" evidence="7">
    <location>
        <begin position="121"/>
        <end position="148"/>
    </location>
</feature>
<dbReference type="GO" id="GO:0005634">
    <property type="term" value="C:nucleus"/>
    <property type="evidence" value="ECO:0007669"/>
    <property type="project" value="TreeGrafter"/>
</dbReference>
<dbReference type="PANTHER" id="PTHR24411:SF55">
    <property type="entry name" value="SEGMENTATION PROTEIN CAP'N'COLLAR"/>
    <property type="match status" value="1"/>
</dbReference>
<comment type="caution">
    <text evidence="10">The sequence shown here is derived from an EMBL/GenBank/DDBJ whole genome shotgun (WGS) entry which is preliminary data.</text>
</comment>
<dbReference type="Pfam" id="PF03131">
    <property type="entry name" value="bZIP_Maf"/>
    <property type="match status" value="1"/>
</dbReference>
<keyword evidence="3" id="KW-0010">Activator</keyword>
<keyword evidence="5" id="KW-0539">Nucleus</keyword>
<dbReference type="CDD" id="cd14698">
    <property type="entry name" value="bZIP_CNC"/>
    <property type="match status" value="1"/>
</dbReference>
<evidence type="ECO:0000256" key="1">
    <source>
        <dbReference type="ARBA" id="ARBA00023015"/>
    </source>
</evidence>
<keyword evidence="8" id="KW-0732">Signal</keyword>
<feature type="signal peptide" evidence="8">
    <location>
        <begin position="1"/>
        <end position="30"/>
    </location>
</feature>
<feature type="region of interest" description="Disordered" evidence="7">
    <location>
        <begin position="754"/>
        <end position="775"/>
    </location>
</feature>
<evidence type="ECO:0000256" key="7">
    <source>
        <dbReference type="SAM" id="MobiDB-lite"/>
    </source>
</evidence>
<feature type="compositionally biased region" description="Polar residues" evidence="7">
    <location>
        <begin position="127"/>
        <end position="148"/>
    </location>
</feature>
<evidence type="ECO:0000313" key="11">
    <source>
        <dbReference type="Proteomes" id="UP001152320"/>
    </source>
</evidence>
<feature type="region of interest" description="Disordered" evidence="7">
    <location>
        <begin position="509"/>
        <end position="623"/>
    </location>
</feature>
<organism evidence="10 11">
    <name type="scientific">Holothuria leucospilota</name>
    <name type="common">Black long sea cucumber</name>
    <name type="synonym">Mertensiothuria leucospilota</name>
    <dbReference type="NCBI Taxonomy" id="206669"/>
    <lineage>
        <taxon>Eukaryota</taxon>
        <taxon>Metazoa</taxon>
        <taxon>Echinodermata</taxon>
        <taxon>Eleutherozoa</taxon>
        <taxon>Echinozoa</taxon>
        <taxon>Holothuroidea</taxon>
        <taxon>Aspidochirotacea</taxon>
        <taxon>Aspidochirotida</taxon>
        <taxon>Holothuriidae</taxon>
        <taxon>Holothuria</taxon>
    </lineage>
</organism>
<evidence type="ECO:0000256" key="4">
    <source>
        <dbReference type="ARBA" id="ARBA00023163"/>
    </source>
</evidence>
<dbReference type="PROSITE" id="PS50217">
    <property type="entry name" value="BZIP"/>
    <property type="match status" value="1"/>
</dbReference>
<dbReference type="PANTHER" id="PTHR24411">
    <property type="entry name" value="NUCLEAR FACTOR ERYTHROID 2-RELATED FACTOR"/>
    <property type="match status" value="1"/>
</dbReference>
<feature type="chain" id="PRO_5040230967" evidence="8">
    <location>
        <begin position="31"/>
        <end position="775"/>
    </location>
</feature>
<dbReference type="GO" id="GO:0000981">
    <property type="term" value="F:DNA-binding transcription factor activity, RNA polymerase II-specific"/>
    <property type="evidence" value="ECO:0007669"/>
    <property type="project" value="TreeGrafter"/>
</dbReference>
<feature type="compositionally biased region" description="Basic and acidic residues" evidence="7">
    <location>
        <begin position="766"/>
        <end position="775"/>
    </location>
</feature>
<evidence type="ECO:0000256" key="5">
    <source>
        <dbReference type="ARBA" id="ARBA00023242"/>
    </source>
</evidence>
<keyword evidence="2" id="KW-0238">DNA-binding</keyword>
<dbReference type="PROSITE" id="PS00036">
    <property type="entry name" value="BZIP_BASIC"/>
    <property type="match status" value="1"/>
</dbReference>
<feature type="compositionally biased region" description="Basic and acidic residues" evidence="7">
    <location>
        <begin position="610"/>
        <end position="623"/>
    </location>
</feature>
<name>A0A9Q1C1F6_HOLLE</name>
<feature type="compositionally biased region" description="Polar residues" evidence="7">
    <location>
        <begin position="583"/>
        <end position="597"/>
    </location>
</feature>
<evidence type="ECO:0000259" key="9">
    <source>
        <dbReference type="PROSITE" id="PS50217"/>
    </source>
</evidence>
<dbReference type="InterPro" id="IPR004827">
    <property type="entry name" value="bZIP"/>
</dbReference>
<evidence type="ECO:0000313" key="10">
    <source>
        <dbReference type="EMBL" id="KAJ8036488.1"/>
    </source>
</evidence>
<feature type="compositionally biased region" description="Low complexity" evidence="7">
    <location>
        <begin position="515"/>
        <end position="526"/>
    </location>
</feature>
<dbReference type="SUPFAM" id="SSF47454">
    <property type="entry name" value="A DNA-binding domain in eukaryotic transcription factors"/>
    <property type="match status" value="1"/>
</dbReference>
<keyword evidence="4" id="KW-0804">Transcription</keyword>
<evidence type="ECO:0000256" key="6">
    <source>
        <dbReference type="SAM" id="Coils"/>
    </source>
</evidence>
<dbReference type="OrthoDB" id="7458135at2759"/>
<dbReference type="InterPro" id="IPR008917">
    <property type="entry name" value="TF_DNA-bd_sf"/>
</dbReference>
<dbReference type="Gene3D" id="1.10.880.10">
    <property type="entry name" value="Transcription factor, Skn-1-like, DNA-binding domain"/>
    <property type="match status" value="1"/>
</dbReference>
<protein>
    <submittedName>
        <fullName evidence="10">Endoplasmic reticulum membrane sensor NFE2L1</fullName>
    </submittedName>
</protein>